<name>A0A517YSY1_9BACT</name>
<dbReference type="Proteomes" id="UP000317369">
    <property type="component" value="Chromosome"/>
</dbReference>
<dbReference type="SUPFAM" id="SSF52091">
    <property type="entry name" value="SpoIIaa-like"/>
    <property type="match status" value="1"/>
</dbReference>
<dbReference type="PROSITE" id="PS50801">
    <property type="entry name" value="STAS"/>
    <property type="match status" value="1"/>
</dbReference>
<dbReference type="OrthoDB" id="287590at2"/>
<dbReference type="InterPro" id="IPR002645">
    <property type="entry name" value="STAS_dom"/>
</dbReference>
<dbReference type="AlphaFoldDB" id="A0A517YSY1"/>
<dbReference type="PANTHER" id="PTHR33495:SF2">
    <property type="entry name" value="ANTI-SIGMA FACTOR ANTAGONIST TM_1081-RELATED"/>
    <property type="match status" value="1"/>
</dbReference>
<dbReference type="EMBL" id="CP036425">
    <property type="protein sequence ID" value="QDU33314.1"/>
    <property type="molecule type" value="Genomic_DNA"/>
</dbReference>
<proteinExistence type="predicted"/>
<dbReference type="GO" id="GO:0043856">
    <property type="term" value="F:anti-sigma factor antagonist activity"/>
    <property type="evidence" value="ECO:0007669"/>
    <property type="project" value="TreeGrafter"/>
</dbReference>
<dbReference type="CDD" id="cd07043">
    <property type="entry name" value="STAS_anti-anti-sigma_factors"/>
    <property type="match status" value="1"/>
</dbReference>
<dbReference type="Pfam" id="PF01740">
    <property type="entry name" value="STAS"/>
    <property type="match status" value="1"/>
</dbReference>
<dbReference type="RefSeq" id="WP_145076244.1">
    <property type="nucleotide sequence ID" value="NZ_CP036425.1"/>
</dbReference>
<reference evidence="2 3" key="1">
    <citation type="submission" date="2019-02" db="EMBL/GenBank/DDBJ databases">
        <title>Deep-cultivation of Planctomycetes and their phenomic and genomic characterization uncovers novel biology.</title>
        <authorList>
            <person name="Wiegand S."/>
            <person name="Jogler M."/>
            <person name="Boedeker C."/>
            <person name="Pinto D."/>
            <person name="Vollmers J."/>
            <person name="Rivas-Marin E."/>
            <person name="Kohn T."/>
            <person name="Peeters S.H."/>
            <person name="Heuer A."/>
            <person name="Rast P."/>
            <person name="Oberbeckmann S."/>
            <person name="Bunk B."/>
            <person name="Jeske O."/>
            <person name="Meyerdierks A."/>
            <person name="Storesund J.E."/>
            <person name="Kallscheuer N."/>
            <person name="Luecker S."/>
            <person name="Lage O.M."/>
            <person name="Pohl T."/>
            <person name="Merkel B.J."/>
            <person name="Hornburger P."/>
            <person name="Mueller R.-W."/>
            <person name="Bruemmer F."/>
            <person name="Labrenz M."/>
            <person name="Spormann A.M."/>
            <person name="Op den Camp H."/>
            <person name="Overmann J."/>
            <person name="Amann R."/>
            <person name="Jetten M.S.M."/>
            <person name="Mascher T."/>
            <person name="Medema M.H."/>
            <person name="Devos D.P."/>
            <person name="Kaster A.-K."/>
            <person name="Ovreas L."/>
            <person name="Rohde M."/>
            <person name="Galperin M.Y."/>
            <person name="Jogler C."/>
        </authorList>
    </citation>
    <scope>NUCLEOTIDE SEQUENCE [LARGE SCALE GENOMIC DNA]</scope>
    <source>
        <strain evidence="2 3">KS4</strain>
    </source>
</reference>
<evidence type="ECO:0000259" key="1">
    <source>
        <dbReference type="PROSITE" id="PS50801"/>
    </source>
</evidence>
<evidence type="ECO:0000313" key="3">
    <source>
        <dbReference type="Proteomes" id="UP000317369"/>
    </source>
</evidence>
<feature type="domain" description="STAS" evidence="1">
    <location>
        <begin position="51"/>
        <end position="118"/>
    </location>
</feature>
<gene>
    <name evidence="2" type="ORF">KS4_13600</name>
</gene>
<evidence type="ECO:0000313" key="2">
    <source>
        <dbReference type="EMBL" id="QDU33314.1"/>
    </source>
</evidence>
<keyword evidence="3" id="KW-1185">Reference proteome</keyword>
<sequence length="119" mass="13341">MTAKESRLVVREEDEIVKVSFLDRNILEEAYIQQIGDEISSLIDGSTNPKILLNFANVEHLSSAALGTLITINNKVRQKGGQLRLSNIDPQIYEVFVITKLNKLFQIHEEADAALASFQ</sequence>
<dbReference type="PANTHER" id="PTHR33495">
    <property type="entry name" value="ANTI-SIGMA FACTOR ANTAGONIST TM_1081-RELATED-RELATED"/>
    <property type="match status" value="1"/>
</dbReference>
<organism evidence="2 3">
    <name type="scientific">Poriferisphaera corsica</name>
    <dbReference type="NCBI Taxonomy" id="2528020"/>
    <lineage>
        <taxon>Bacteria</taxon>
        <taxon>Pseudomonadati</taxon>
        <taxon>Planctomycetota</taxon>
        <taxon>Phycisphaerae</taxon>
        <taxon>Phycisphaerales</taxon>
        <taxon>Phycisphaeraceae</taxon>
        <taxon>Poriferisphaera</taxon>
    </lineage>
</organism>
<dbReference type="KEGG" id="pcor:KS4_13600"/>
<protein>
    <submittedName>
        <fullName evidence="2">Anti-sigma factor antagonist</fullName>
    </submittedName>
</protein>
<dbReference type="Gene3D" id="3.30.750.24">
    <property type="entry name" value="STAS domain"/>
    <property type="match status" value="1"/>
</dbReference>
<dbReference type="InterPro" id="IPR036513">
    <property type="entry name" value="STAS_dom_sf"/>
</dbReference>
<accession>A0A517YSY1</accession>